<proteinExistence type="predicted"/>
<comment type="caution">
    <text evidence="1">The sequence shown here is derived from an EMBL/GenBank/DDBJ whole genome shotgun (WGS) entry which is preliminary data.</text>
</comment>
<gene>
    <name evidence="1" type="ORF">BGZ99_006050</name>
</gene>
<organism evidence="1 2">
    <name type="scientific">Dissophora globulifera</name>
    <dbReference type="NCBI Taxonomy" id="979702"/>
    <lineage>
        <taxon>Eukaryota</taxon>
        <taxon>Fungi</taxon>
        <taxon>Fungi incertae sedis</taxon>
        <taxon>Mucoromycota</taxon>
        <taxon>Mortierellomycotina</taxon>
        <taxon>Mortierellomycetes</taxon>
        <taxon>Mortierellales</taxon>
        <taxon>Mortierellaceae</taxon>
        <taxon>Dissophora</taxon>
    </lineage>
</organism>
<dbReference type="Proteomes" id="UP000738325">
    <property type="component" value="Unassembled WGS sequence"/>
</dbReference>
<dbReference type="OrthoDB" id="21617at2759"/>
<reference evidence="1" key="1">
    <citation type="journal article" date="2020" name="Fungal Divers.">
        <title>Resolving the Mortierellaceae phylogeny through synthesis of multi-gene phylogenetics and phylogenomics.</title>
        <authorList>
            <person name="Vandepol N."/>
            <person name="Liber J."/>
            <person name="Desiro A."/>
            <person name="Na H."/>
            <person name="Kennedy M."/>
            <person name="Barry K."/>
            <person name="Grigoriev I.V."/>
            <person name="Miller A.N."/>
            <person name="O'Donnell K."/>
            <person name="Stajich J.E."/>
            <person name="Bonito G."/>
        </authorList>
    </citation>
    <scope>NUCLEOTIDE SEQUENCE</scope>
    <source>
        <strain evidence="1">REB-010B</strain>
    </source>
</reference>
<dbReference type="EMBL" id="JAAAIP010000040">
    <property type="protein sequence ID" value="KAG0328180.1"/>
    <property type="molecule type" value="Genomic_DNA"/>
</dbReference>
<dbReference type="AlphaFoldDB" id="A0A9P6UZL7"/>
<keyword evidence="2" id="KW-1185">Reference proteome</keyword>
<evidence type="ECO:0000313" key="2">
    <source>
        <dbReference type="Proteomes" id="UP000738325"/>
    </source>
</evidence>
<accession>A0A9P6UZL7</accession>
<sequence length="91" mass="10320">MQLQKKDLVKLQANEIMGMDISSDRRKIKAAHMQKLKEFDKGVILEMDKEIAAVQASLAKTGIPMMHVTQEPAMIVSQIKVLRLLEDMLQT</sequence>
<protein>
    <submittedName>
        <fullName evidence="1">Uncharacterized protein</fullName>
    </submittedName>
</protein>
<name>A0A9P6UZL7_9FUNG</name>
<evidence type="ECO:0000313" key="1">
    <source>
        <dbReference type="EMBL" id="KAG0328180.1"/>
    </source>
</evidence>